<evidence type="ECO:0000313" key="3">
    <source>
        <dbReference type="Proteomes" id="UP000316759"/>
    </source>
</evidence>
<feature type="compositionally biased region" description="Polar residues" evidence="1">
    <location>
        <begin position="78"/>
        <end position="90"/>
    </location>
</feature>
<dbReference type="AlphaFoldDB" id="A0A504YT26"/>
<sequence length="313" mass="33652">MDGGVDPTANAAATIAAAALVSRQQQQQQQQQYQNLSQSLMNSGSAFVSLACASYNLEGRKVINPSLINSLTASSSPLLHHNNVPNSDDPNQQRTHQSHQHRRTQSAFFDRAEMQQLPNPLSTDSPYMDETGLGVNAYGPEVLLNYKYLSPFLVPAYTAPNAPGTSQPTALLPQTSLTPAFALPPNGNAYNPLDLGQSNSLVSPVSTLVTATNFLPSSLSSPMTVNTANGLPSFLPNLTFNLLKTLHPTQQNNPHTAHSHPSGQMNQASGPPLHLSALNAQLQLQNWSTPGHYPLVAVGPKVNPVYHYYHCYG</sequence>
<reference evidence="2 3" key="1">
    <citation type="submission" date="2019-04" db="EMBL/GenBank/DDBJ databases">
        <title>Annotation for the trematode Fasciola gigantica.</title>
        <authorList>
            <person name="Choi Y.-J."/>
        </authorList>
    </citation>
    <scope>NUCLEOTIDE SEQUENCE [LARGE SCALE GENOMIC DNA]</scope>
    <source>
        <strain evidence="2">Uganda_cow_1</strain>
    </source>
</reference>
<dbReference type="EMBL" id="SUNJ01005235">
    <property type="protein sequence ID" value="TPP63775.1"/>
    <property type="molecule type" value="Genomic_DNA"/>
</dbReference>
<protein>
    <submittedName>
        <fullName evidence="2">Uncharacterized protein</fullName>
    </submittedName>
</protein>
<proteinExistence type="predicted"/>
<evidence type="ECO:0000256" key="1">
    <source>
        <dbReference type="SAM" id="MobiDB-lite"/>
    </source>
</evidence>
<dbReference type="OrthoDB" id="6239498at2759"/>
<dbReference type="Proteomes" id="UP000316759">
    <property type="component" value="Unassembled WGS sequence"/>
</dbReference>
<dbReference type="STRING" id="46835.A0A504YT26"/>
<accession>A0A504YT26</accession>
<gene>
    <name evidence="2" type="ORF">FGIG_02800</name>
</gene>
<name>A0A504YT26_FASGI</name>
<feature type="compositionally biased region" description="Polar residues" evidence="1">
    <location>
        <begin position="248"/>
        <end position="269"/>
    </location>
</feature>
<organism evidence="2 3">
    <name type="scientific">Fasciola gigantica</name>
    <name type="common">Giant liver fluke</name>
    <dbReference type="NCBI Taxonomy" id="46835"/>
    <lineage>
        <taxon>Eukaryota</taxon>
        <taxon>Metazoa</taxon>
        <taxon>Spiralia</taxon>
        <taxon>Lophotrochozoa</taxon>
        <taxon>Platyhelminthes</taxon>
        <taxon>Trematoda</taxon>
        <taxon>Digenea</taxon>
        <taxon>Plagiorchiida</taxon>
        <taxon>Echinostomata</taxon>
        <taxon>Echinostomatoidea</taxon>
        <taxon>Fasciolidae</taxon>
        <taxon>Fasciola</taxon>
    </lineage>
</organism>
<comment type="caution">
    <text evidence="2">The sequence shown here is derived from an EMBL/GenBank/DDBJ whole genome shotgun (WGS) entry which is preliminary data.</text>
</comment>
<feature type="region of interest" description="Disordered" evidence="1">
    <location>
        <begin position="248"/>
        <end position="272"/>
    </location>
</feature>
<feature type="region of interest" description="Disordered" evidence="1">
    <location>
        <begin position="78"/>
        <end position="112"/>
    </location>
</feature>
<evidence type="ECO:0000313" key="2">
    <source>
        <dbReference type="EMBL" id="TPP63775.1"/>
    </source>
</evidence>
<keyword evidence="3" id="KW-1185">Reference proteome</keyword>